<gene>
    <name evidence="1" type="primary">ORF11731</name>
</gene>
<name>A0A0B6Y4P0_9EUPU</name>
<evidence type="ECO:0000313" key="1">
    <source>
        <dbReference type="EMBL" id="CEK50811.1"/>
    </source>
</evidence>
<accession>A0A0B6Y4P0</accession>
<feature type="non-terminal residue" evidence="1">
    <location>
        <position position="53"/>
    </location>
</feature>
<dbReference type="EMBL" id="HACG01003946">
    <property type="protein sequence ID" value="CEK50811.1"/>
    <property type="molecule type" value="Transcribed_RNA"/>
</dbReference>
<organism evidence="1">
    <name type="scientific">Arion vulgaris</name>
    <dbReference type="NCBI Taxonomy" id="1028688"/>
    <lineage>
        <taxon>Eukaryota</taxon>
        <taxon>Metazoa</taxon>
        <taxon>Spiralia</taxon>
        <taxon>Lophotrochozoa</taxon>
        <taxon>Mollusca</taxon>
        <taxon>Gastropoda</taxon>
        <taxon>Heterobranchia</taxon>
        <taxon>Euthyneura</taxon>
        <taxon>Panpulmonata</taxon>
        <taxon>Eupulmonata</taxon>
        <taxon>Stylommatophora</taxon>
        <taxon>Helicina</taxon>
        <taxon>Arionoidea</taxon>
        <taxon>Arionidae</taxon>
        <taxon>Arion</taxon>
    </lineage>
</organism>
<proteinExistence type="predicted"/>
<protein>
    <submittedName>
        <fullName evidence="1">Uncharacterized protein</fullName>
    </submittedName>
</protein>
<reference evidence="1" key="1">
    <citation type="submission" date="2014-12" db="EMBL/GenBank/DDBJ databases">
        <title>Insight into the proteome of Arion vulgaris.</title>
        <authorList>
            <person name="Aradska J."/>
            <person name="Bulat T."/>
            <person name="Smidak R."/>
            <person name="Sarate P."/>
            <person name="Gangsoo J."/>
            <person name="Sialana F."/>
            <person name="Bilban M."/>
            <person name="Lubec G."/>
        </authorList>
    </citation>
    <scope>NUCLEOTIDE SEQUENCE</scope>
    <source>
        <tissue evidence="1">Skin</tissue>
    </source>
</reference>
<dbReference type="AlphaFoldDB" id="A0A0B6Y4P0"/>
<sequence>METKNNSSVIHKYCVVYKTNQTHMVWPSRENEVDHTWCKSVQPENGISKRKGQ</sequence>